<organism evidence="2 3">
    <name type="scientific">blood disease bacterium A2-HR MARDI</name>
    <dbReference type="NCBI Taxonomy" id="1944648"/>
    <lineage>
        <taxon>Bacteria</taxon>
        <taxon>Pseudomonadati</taxon>
        <taxon>Pseudomonadota</taxon>
        <taxon>Betaproteobacteria</taxon>
        <taxon>Burkholderiales</taxon>
        <taxon>Burkholderiaceae</taxon>
        <taxon>Ralstonia</taxon>
        <taxon>Ralstonia solanacearum species complex</taxon>
    </lineage>
</organism>
<name>A0A1U9VLP8_9RALS</name>
<dbReference type="AlphaFoldDB" id="A0A1U9VLP8"/>
<sequence>MSKKVLRYAVNVVLSPVLADALARYVARLPYELAPLNGAVDGFCRAIGITAPEDVELVGLAFIYLVALVIVGLAVWLANAAIRRRTASSA</sequence>
<protein>
    <submittedName>
        <fullName evidence="2">Uncharacterized protein</fullName>
    </submittedName>
</protein>
<keyword evidence="1" id="KW-1133">Transmembrane helix</keyword>
<accession>A0A1U9VLP8</accession>
<dbReference type="Proteomes" id="UP000189628">
    <property type="component" value="Chromosome"/>
</dbReference>
<proteinExistence type="predicted"/>
<keyword evidence="1" id="KW-0472">Membrane</keyword>
<reference evidence="2 3" key="1">
    <citation type="submission" date="2017-02" db="EMBL/GenBank/DDBJ databases">
        <title>Blood Disease Bacterium A2-HR MARDI.</title>
        <authorList>
            <person name="Badrun R."/>
            <person name="Abu Bakar N."/>
            <person name="Laboh R."/>
        </authorList>
    </citation>
    <scope>NUCLEOTIDE SEQUENCE [LARGE SCALE GENOMIC DNA]</scope>
    <source>
        <strain evidence="2 3">A2-HR MARDI</strain>
    </source>
</reference>
<evidence type="ECO:0000256" key="1">
    <source>
        <dbReference type="SAM" id="Phobius"/>
    </source>
</evidence>
<dbReference type="RefSeq" id="WP_078222853.1">
    <property type="nucleotide sequence ID" value="NZ_CP019911.1"/>
</dbReference>
<dbReference type="EMBL" id="CP019911">
    <property type="protein sequence ID" value="AQW31001.1"/>
    <property type="molecule type" value="Genomic_DNA"/>
</dbReference>
<evidence type="ECO:0000313" key="2">
    <source>
        <dbReference type="EMBL" id="AQW31001.1"/>
    </source>
</evidence>
<evidence type="ECO:0000313" key="3">
    <source>
        <dbReference type="Proteomes" id="UP000189628"/>
    </source>
</evidence>
<gene>
    <name evidence="2" type="ORF">B0B51_14265</name>
</gene>
<feature type="transmembrane region" description="Helical" evidence="1">
    <location>
        <begin position="61"/>
        <end position="82"/>
    </location>
</feature>
<keyword evidence="1" id="KW-0812">Transmembrane</keyword>